<reference evidence="1 2" key="1">
    <citation type="submission" date="2016-11" db="EMBL/GenBank/DDBJ databases">
        <authorList>
            <person name="Jaros S."/>
            <person name="Januszkiewicz K."/>
            <person name="Wedrychowicz H."/>
        </authorList>
    </citation>
    <scope>NUCLEOTIDE SEQUENCE [LARGE SCALE GENOMIC DNA]</scope>
    <source>
        <strain evidence="1 2">DSM 27406</strain>
    </source>
</reference>
<dbReference type="Proteomes" id="UP000184420">
    <property type="component" value="Unassembled WGS sequence"/>
</dbReference>
<organism evidence="1 2">
    <name type="scientific">Chitinophaga jiangningensis</name>
    <dbReference type="NCBI Taxonomy" id="1419482"/>
    <lineage>
        <taxon>Bacteria</taxon>
        <taxon>Pseudomonadati</taxon>
        <taxon>Bacteroidota</taxon>
        <taxon>Chitinophagia</taxon>
        <taxon>Chitinophagales</taxon>
        <taxon>Chitinophagaceae</taxon>
        <taxon>Chitinophaga</taxon>
    </lineage>
</organism>
<evidence type="ECO:0000313" key="1">
    <source>
        <dbReference type="EMBL" id="SHM33425.1"/>
    </source>
</evidence>
<name>A0A1M7HY74_9BACT</name>
<protein>
    <submittedName>
        <fullName evidence="1">Uncharacterized protein</fullName>
    </submittedName>
</protein>
<dbReference type="AlphaFoldDB" id="A0A1M7HY74"/>
<evidence type="ECO:0000313" key="2">
    <source>
        <dbReference type="Proteomes" id="UP000184420"/>
    </source>
</evidence>
<gene>
    <name evidence="1" type="ORF">SAMN05444266_107430</name>
</gene>
<proteinExistence type="predicted"/>
<dbReference type="EMBL" id="FRBL01000007">
    <property type="protein sequence ID" value="SHM33425.1"/>
    <property type="molecule type" value="Genomic_DNA"/>
</dbReference>
<accession>A0A1M7HY74</accession>
<dbReference type="STRING" id="1419482.SAMN05444266_107430"/>
<sequence length="36" mass="4305">MLAYGCESMENRDNSKEYSIFARIYRVDLFIVPLLF</sequence>
<keyword evidence="2" id="KW-1185">Reference proteome</keyword>